<reference evidence="1" key="1">
    <citation type="journal article" date="2015" name="Genome Announc.">
        <title>Draft Genome Sequence of Thiostrepton-Producing Streptomyces azureus ATCC 14921.</title>
        <authorList>
            <person name="Sakihara K."/>
            <person name="Maeda J."/>
            <person name="Tashiro K."/>
            <person name="Fujino Y."/>
            <person name="Kuhara S."/>
            <person name="Ohshima T."/>
            <person name="Ogata S."/>
            <person name="Doi K."/>
        </authorList>
    </citation>
    <scope>NUCLEOTIDE SEQUENCE [LARGE SCALE GENOMIC DNA]</scope>
    <source>
        <strain evidence="1">ATCC14921</strain>
    </source>
</reference>
<name>A0A0K8PW30_STRAJ</name>
<dbReference type="AlphaFoldDB" id="A0A0K8PW30"/>
<evidence type="ECO:0000313" key="2">
    <source>
        <dbReference type="Proteomes" id="UP000053859"/>
    </source>
</evidence>
<gene>
    <name evidence="1" type="ORF">SAZU_6776</name>
</gene>
<organism evidence="1 2">
    <name type="scientific">Streptomyces azureus</name>
    <dbReference type="NCBI Taxonomy" id="146537"/>
    <lineage>
        <taxon>Bacteria</taxon>
        <taxon>Bacillati</taxon>
        <taxon>Actinomycetota</taxon>
        <taxon>Actinomycetes</taxon>
        <taxon>Kitasatosporales</taxon>
        <taxon>Streptomycetaceae</taxon>
        <taxon>Streptomyces</taxon>
    </lineage>
</organism>
<protein>
    <submittedName>
        <fullName evidence="1">McrBC 5-methylcytosine restriction system component-like protein</fullName>
    </submittedName>
</protein>
<dbReference type="EMBL" id="DF968392">
    <property type="protein sequence ID" value="GAP51903.1"/>
    <property type="molecule type" value="Genomic_DNA"/>
</dbReference>
<dbReference type="Proteomes" id="UP000053859">
    <property type="component" value="Unassembled WGS sequence"/>
</dbReference>
<dbReference type="PATRIC" id="fig|146537.3.peg.7126"/>
<accession>A0A0K8PW30</accession>
<sequence>MRLRPDIVLYRAGRPVSVVDAKYVFLDRLAPSTDHLGQLLGYCTALGLPHGHLVYAATSQDGPDGHVIRRSGITVTAHALDLARPPAELLASVAELADRIAATAARAHPTAHPS</sequence>
<evidence type="ECO:0000313" key="1">
    <source>
        <dbReference type="EMBL" id="GAP51903.1"/>
    </source>
</evidence>
<keyword evidence="2" id="KW-1185">Reference proteome</keyword>
<proteinExistence type="predicted"/>
<dbReference type="RefSeq" id="WP_059422724.1">
    <property type="nucleotide sequence ID" value="NZ_DF968392.1"/>
</dbReference>